<comment type="caution">
    <text evidence="2">The sequence shown here is derived from an EMBL/GenBank/DDBJ whole genome shotgun (WGS) entry which is preliminary data.</text>
</comment>
<proteinExistence type="predicted"/>
<name>A0ABR4M218_9EURO</name>
<feature type="region of interest" description="Disordered" evidence="1">
    <location>
        <begin position="308"/>
        <end position="338"/>
    </location>
</feature>
<dbReference type="RefSeq" id="XP_070889829.1">
    <property type="nucleotide sequence ID" value="XM_071032289.1"/>
</dbReference>
<dbReference type="Proteomes" id="UP001610432">
    <property type="component" value="Unassembled WGS sequence"/>
</dbReference>
<sequence>METETRRDYDILPSRSLLRAPDPDKNLLLLINLTKLNSSEEAQLIGHLRESVKHEDGKGPTALIQLWCPPESTLLLPLGDKRNYIIKRYYKDSKANIFGLAVLANRAGYESFVVADGYSERELRGELLPAGITGPGGHSVVTVRIRSVESEDSAQNDHKIRVIARRTLIGKNRASDLCSCIDKQDTCIDVIGRGYITDFEQLFKLGVELHDPSRGVFDPSTAAGTGRDEFDAAARVALSESTPLPIELINQTVGWLYDSGEAAFGIPSVLREDRLNIFLLFPTGEDERRGMQSELQQEVERYIRELEEDQENEAKRAEDSTDTDGETSGEDDEDSENNIARMVRYALSYPTAMFRAVEIRRAMKESQHEEYDPSEIELLHEPELPIYRTPSLSRSVVWELATEHIQLFLLTNKLTEEQLRKLRDEVQTLADSELGVEDLTKSCNMIPWKDGNKHTPGGSEDDIWKLFCELRDEGCGLPSFLADKRSGIDRKVIMVDIDAVPTGDDNEKPTELMGGVCEPDLRGLLYGRIEGREALTTYLSLNRGVRVFADFFPFPDDIHTYPRPGRMLPRSGN</sequence>
<gene>
    <name evidence="2" type="ORF">BJX67DRAFT_378166</name>
</gene>
<keyword evidence="3" id="KW-1185">Reference proteome</keyword>
<feature type="compositionally biased region" description="Acidic residues" evidence="1">
    <location>
        <begin position="320"/>
        <end position="336"/>
    </location>
</feature>
<dbReference type="EMBL" id="JBFXLQ010000005">
    <property type="protein sequence ID" value="KAL2870850.1"/>
    <property type="molecule type" value="Genomic_DNA"/>
</dbReference>
<evidence type="ECO:0000256" key="1">
    <source>
        <dbReference type="SAM" id="MobiDB-lite"/>
    </source>
</evidence>
<protein>
    <submittedName>
        <fullName evidence="2">Uncharacterized protein</fullName>
    </submittedName>
</protein>
<evidence type="ECO:0000313" key="3">
    <source>
        <dbReference type="Proteomes" id="UP001610432"/>
    </source>
</evidence>
<organism evidence="2 3">
    <name type="scientific">Aspergillus lucknowensis</name>
    <dbReference type="NCBI Taxonomy" id="176173"/>
    <lineage>
        <taxon>Eukaryota</taxon>
        <taxon>Fungi</taxon>
        <taxon>Dikarya</taxon>
        <taxon>Ascomycota</taxon>
        <taxon>Pezizomycotina</taxon>
        <taxon>Eurotiomycetes</taxon>
        <taxon>Eurotiomycetidae</taxon>
        <taxon>Eurotiales</taxon>
        <taxon>Aspergillaceae</taxon>
        <taxon>Aspergillus</taxon>
        <taxon>Aspergillus subgen. Nidulantes</taxon>
    </lineage>
</organism>
<dbReference type="GeneID" id="98147361"/>
<reference evidence="2 3" key="1">
    <citation type="submission" date="2024-07" db="EMBL/GenBank/DDBJ databases">
        <title>Section-level genome sequencing and comparative genomics of Aspergillus sections Usti and Cavernicolus.</title>
        <authorList>
            <consortium name="Lawrence Berkeley National Laboratory"/>
            <person name="Nybo J.L."/>
            <person name="Vesth T.C."/>
            <person name="Theobald S."/>
            <person name="Frisvad J.C."/>
            <person name="Larsen T.O."/>
            <person name="Kjaerboelling I."/>
            <person name="Rothschild-Mancinelli K."/>
            <person name="Lyhne E.K."/>
            <person name="Kogle M.E."/>
            <person name="Barry K."/>
            <person name="Clum A."/>
            <person name="Na H."/>
            <person name="Ledsgaard L."/>
            <person name="Lin J."/>
            <person name="Lipzen A."/>
            <person name="Kuo A."/>
            <person name="Riley R."/>
            <person name="Mondo S."/>
            <person name="Labutti K."/>
            <person name="Haridas S."/>
            <person name="Pangalinan J."/>
            <person name="Salamov A.A."/>
            <person name="Simmons B.A."/>
            <person name="Magnuson J.K."/>
            <person name="Chen J."/>
            <person name="Drula E."/>
            <person name="Henrissat B."/>
            <person name="Wiebenga A."/>
            <person name="Lubbers R.J."/>
            <person name="Gomes A.C."/>
            <person name="Macurrencykelacurrency M.R."/>
            <person name="Stajich J."/>
            <person name="Grigoriev I.V."/>
            <person name="Mortensen U.H."/>
            <person name="De Vries R.P."/>
            <person name="Baker S.E."/>
            <person name="Andersen M.R."/>
        </authorList>
    </citation>
    <scope>NUCLEOTIDE SEQUENCE [LARGE SCALE GENOMIC DNA]</scope>
    <source>
        <strain evidence="2 3">CBS 449.75</strain>
    </source>
</reference>
<accession>A0ABR4M218</accession>
<evidence type="ECO:0000313" key="2">
    <source>
        <dbReference type="EMBL" id="KAL2870850.1"/>
    </source>
</evidence>